<proteinExistence type="predicted"/>
<keyword evidence="3" id="KW-1185">Reference proteome</keyword>
<organism evidence="2 3">
    <name type="scientific">Colocasia esculenta</name>
    <name type="common">Wild taro</name>
    <name type="synonym">Arum esculentum</name>
    <dbReference type="NCBI Taxonomy" id="4460"/>
    <lineage>
        <taxon>Eukaryota</taxon>
        <taxon>Viridiplantae</taxon>
        <taxon>Streptophyta</taxon>
        <taxon>Embryophyta</taxon>
        <taxon>Tracheophyta</taxon>
        <taxon>Spermatophyta</taxon>
        <taxon>Magnoliopsida</taxon>
        <taxon>Liliopsida</taxon>
        <taxon>Araceae</taxon>
        <taxon>Aroideae</taxon>
        <taxon>Colocasieae</taxon>
        <taxon>Colocasia</taxon>
    </lineage>
</organism>
<evidence type="ECO:0000256" key="1">
    <source>
        <dbReference type="SAM" id="MobiDB-lite"/>
    </source>
</evidence>
<dbReference type="EMBL" id="NMUH01002080">
    <property type="protein sequence ID" value="MQL97650.1"/>
    <property type="molecule type" value="Genomic_DNA"/>
</dbReference>
<dbReference type="AlphaFoldDB" id="A0A843VVW0"/>
<comment type="caution">
    <text evidence="2">The sequence shown here is derived from an EMBL/GenBank/DDBJ whole genome shotgun (WGS) entry which is preliminary data.</text>
</comment>
<evidence type="ECO:0000313" key="3">
    <source>
        <dbReference type="Proteomes" id="UP000652761"/>
    </source>
</evidence>
<name>A0A843VVW0_COLES</name>
<dbReference type="Proteomes" id="UP000652761">
    <property type="component" value="Unassembled WGS sequence"/>
</dbReference>
<gene>
    <name evidence="2" type="ORF">Taro_030350</name>
</gene>
<accession>A0A843VVW0</accession>
<evidence type="ECO:0000313" key="2">
    <source>
        <dbReference type="EMBL" id="MQL97650.1"/>
    </source>
</evidence>
<feature type="region of interest" description="Disordered" evidence="1">
    <location>
        <begin position="22"/>
        <end position="91"/>
    </location>
</feature>
<sequence>MVRLLASRKLLQLIKSAGEALLGQSQEGAEHPPRSPPSGLLDDLHSKETSGRSSPSVQLASCRGRWPDPASDGEERAGEGRSGFNIWERPLSHSQGDKMALRAVGDSSPMGELPCFRNFWLCNACRSEK</sequence>
<protein>
    <submittedName>
        <fullName evidence="2">Uncharacterized protein</fullName>
    </submittedName>
</protein>
<reference evidence="2" key="1">
    <citation type="submission" date="2017-07" db="EMBL/GenBank/DDBJ databases">
        <title>Taro Niue Genome Assembly and Annotation.</title>
        <authorList>
            <person name="Atibalentja N."/>
            <person name="Keating K."/>
            <person name="Fields C.J."/>
        </authorList>
    </citation>
    <scope>NUCLEOTIDE SEQUENCE</scope>
    <source>
        <strain evidence="2">Niue_2</strain>
        <tissue evidence="2">Leaf</tissue>
    </source>
</reference>